<proteinExistence type="predicted"/>
<dbReference type="AlphaFoldDB" id="A0A1W1C6R8"/>
<dbReference type="EMBL" id="FPHD01000057">
    <property type="protein sequence ID" value="SFV61445.1"/>
    <property type="molecule type" value="Genomic_DNA"/>
</dbReference>
<keyword evidence="1" id="KW-0472">Membrane</keyword>
<evidence type="ECO:0000313" key="2">
    <source>
        <dbReference type="EMBL" id="SFV61445.1"/>
    </source>
</evidence>
<reference evidence="2" key="1">
    <citation type="submission" date="2016-10" db="EMBL/GenBank/DDBJ databases">
        <authorList>
            <person name="de Groot N.N."/>
        </authorList>
    </citation>
    <scope>NUCLEOTIDE SEQUENCE</scope>
</reference>
<name>A0A1W1C6R8_9ZZZZ</name>
<protein>
    <recommendedName>
        <fullName evidence="3">Intracellular septation protein A</fullName>
    </recommendedName>
</protein>
<sequence>MTNLFSILFAPVFVILLHYFEFNLVVTFYLFVAVIFFIYMHYKKETLRDMLMPTIYLIALSIAYYYSSFSVVKFVPVTLSIIFFALFVDATLTKKHMIWGFTKQFYKKKLTEAEEAFVKNGDGYWAWVTLINTFIQIFVIYYGDDLLWAFYTSIGWYILFFVSLLAQIIYGKLYAVKMYYR</sequence>
<keyword evidence="1" id="KW-1133">Transmembrane helix</keyword>
<feature type="transmembrane region" description="Helical" evidence="1">
    <location>
        <begin position="12"/>
        <end position="38"/>
    </location>
</feature>
<evidence type="ECO:0000256" key="1">
    <source>
        <dbReference type="SAM" id="Phobius"/>
    </source>
</evidence>
<feature type="transmembrane region" description="Helical" evidence="1">
    <location>
        <begin position="124"/>
        <end position="142"/>
    </location>
</feature>
<accession>A0A1W1C6R8</accession>
<feature type="transmembrane region" description="Helical" evidence="1">
    <location>
        <begin position="73"/>
        <end position="92"/>
    </location>
</feature>
<gene>
    <name evidence="2" type="ORF">MNB_SV-8-1203</name>
</gene>
<keyword evidence="1" id="KW-0812">Transmembrane</keyword>
<feature type="transmembrane region" description="Helical" evidence="1">
    <location>
        <begin position="154"/>
        <end position="175"/>
    </location>
</feature>
<evidence type="ECO:0008006" key="3">
    <source>
        <dbReference type="Google" id="ProtNLM"/>
    </source>
</evidence>
<organism evidence="2">
    <name type="scientific">hydrothermal vent metagenome</name>
    <dbReference type="NCBI Taxonomy" id="652676"/>
    <lineage>
        <taxon>unclassified sequences</taxon>
        <taxon>metagenomes</taxon>
        <taxon>ecological metagenomes</taxon>
    </lineage>
</organism>
<feature type="transmembrane region" description="Helical" evidence="1">
    <location>
        <begin position="50"/>
        <end position="67"/>
    </location>
</feature>